<proteinExistence type="predicted"/>
<evidence type="ECO:0000313" key="2">
    <source>
        <dbReference type="Proteomes" id="UP000179179"/>
    </source>
</evidence>
<dbReference type="Proteomes" id="UP000179179">
    <property type="component" value="Unassembled WGS sequence"/>
</dbReference>
<name>A0A1F7ZT54_9EURO</name>
<gene>
    <name evidence="1" type="ORF">ABOM_008440</name>
</gene>
<dbReference type="EMBL" id="LYCR01000085">
    <property type="protein sequence ID" value="OGM42632.1"/>
    <property type="molecule type" value="Genomic_DNA"/>
</dbReference>
<reference evidence="1 2" key="1">
    <citation type="journal article" date="2016" name="Genome Biol. Evol.">
        <title>Draft genome sequence of an aflatoxigenic Aspergillus species, A. bombycis.</title>
        <authorList>
            <person name="Moore G.G."/>
            <person name="Mack B.M."/>
            <person name="Beltz S.B."/>
            <person name="Gilbert M.K."/>
        </authorList>
    </citation>
    <scope>NUCLEOTIDE SEQUENCE [LARGE SCALE GENOMIC DNA]</scope>
    <source>
        <strain evidence="2">NRRL 26010</strain>
    </source>
</reference>
<dbReference type="RefSeq" id="XP_022386349.1">
    <property type="nucleotide sequence ID" value="XM_022535569.1"/>
</dbReference>
<organism evidence="1 2">
    <name type="scientific">Aspergillus bombycis</name>
    <dbReference type="NCBI Taxonomy" id="109264"/>
    <lineage>
        <taxon>Eukaryota</taxon>
        <taxon>Fungi</taxon>
        <taxon>Dikarya</taxon>
        <taxon>Ascomycota</taxon>
        <taxon>Pezizomycotina</taxon>
        <taxon>Eurotiomycetes</taxon>
        <taxon>Eurotiomycetidae</taxon>
        <taxon>Eurotiales</taxon>
        <taxon>Aspergillaceae</taxon>
        <taxon>Aspergillus</taxon>
    </lineage>
</organism>
<keyword evidence="2" id="KW-1185">Reference proteome</keyword>
<sequence length="154" mass="16686">MPKPNTGFGSPLGVISSLHPSTAKILPSCQGWLSFILTHGSHALTSKAKAGEALGFLEFLSKVANSDASCLIPELNPGPFFHPIRQGCAGAKSSKWGRRLLASDGVVRFTPKRSEIVGRFGLLSECLVSTYILDLETCLLVQVYAYPRFHQIKE</sequence>
<accession>A0A1F7ZT54</accession>
<comment type="caution">
    <text evidence="1">The sequence shown here is derived from an EMBL/GenBank/DDBJ whole genome shotgun (WGS) entry which is preliminary data.</text>
</comment>
<dbReference type="GeneID" id="34451830"/>
<dbReference type="AlphaFoldDB" id="A0A1F7ZT54"/>
<protein>
    <submittedName>
        <fullName evidence="1">Uncharacterized protein</fullName>
    </submittedName>
</protein>
<evidence type="ECO:0000313" key="1">
    <source>
        <dbReference type="EMBL" id="OGM42632.1"/>
    </source>
</evidence>